<reference evidence="4" key="1">
    <citation type="journal article" date="2020" name="Stud. Mycol.">
        <title>101 Dothideomycetes genomes: a test case for predicting lifestyles and emergence of pathogens.</title>
        <authorList>
            <person name="Haridas S."/>
            <person name="Albert R."/>
            <person name="Binder M."/>
            <person name="Bloem J."/>
            <person name="Labutti K."/>
            <person name="Salamov A."/>
            <person name="Andreopoulos B."/>
            <person name="Baker S."/>
            <person name="Barry K."/>
            <person name="Bills G."/>
            <person name="Bluhm B."/>
            <person name="Cannon C."/>
            <person name="Castanera R."/>
            <person name="Culley D."/>
            <person name="Daum C."/>
            <person name="Ezra D."/>
            <person name="Gonzalez J."/>
            <person name="Henrissat B."/>
            <person name="Kuo A."/>
            <person name="Liang C."/>
            <person name="Lipzen A."/>
            <person name="Lutzoni F."/>
            <person name="Magnuson J."/>
            <person name="Mondo S."/>
            <person name="Nolan M."/>
            <person name="Ohm R."/>
            <person name="Pangilinan J."/>
            <person name="Park H.-J."/>
            <person name="Ramirez L."/>
            <person name="Alfaro M."/>
            <person name="Sun H."/>
            <person name="Tritt A."/>
            <person name="Yoshinaga Y."/>
            <person name="Zwiers L.-H."/>
            <person name="Turgeon B."/>
            <person name="Goodwin S."/>
            <person name="Spatafora J."/>
            <person name="Crous P."/>
            <person name="Grigoriev I."/>
        </authorList>
    </citation>
    <scope>NUCLEOTIDE SEQUENCE</scope>
    <source>
        <strain evidence="4">ATCC 36951</strain>
    </source>
</reference>
<feature type="region of interest" description="Disordered" evidence="1">
    <location>
        <begin position="265"/>
        <end position="291"/>
    </location>
</feature>
<name>A0A6A6CW13_ZASCE</name>
<dbReference type="PANTHER" id="PTHR14374:SF0">
    <property type="entry name" value="TRAFFICKING PROTEIN PARTICLE COMPLEX SUBUNIT 11"/>
    <property type="match status" value="1"/>
</dbReference>
<accession>A0A6A6CW13</accession>
<dbReference type="RefSeq" id="XP_033672190.1">
    <property type="nucleotide sequence ID" value="XM_033804480.1"/>
</dbReference>
<dbReference type="EMBL" id="ML993583">
    <property type="protein sequence ID" value="KAF2171301.1"/>
    <property type="molecule type" value="Genomic_DNA"/>
</dbReference>
<dbReference type="InterPro" id="IPR021773">
    <property type="entry name" value="TPC11"/>
</dbReference>
<dbReference type="AlphaFoldDB" id="A0A6A6CW13"/>
<proteinExistence type="predicted"/>
<evidence type="ECO:0000313" key="5">
    <source>
        <dbReference type="Proteomes" id="UP000799537"/>
    </source>
</evidence>
<feature type="domain" description="Trafficking protein particle complex subunit 11" evidence="3">
    <location>
        <begin position="343"/>
        <end position="603"/>
    </location>
</feature>
<dbReference type="InterPro" id="IPR012880">
    <property type="entry name" value="Gryzun"/>
</dbReference>
<dbReference type="GeneID" id="54557752"/>
<evidence type="ECO:0000259" key="3">
    <source>
        <dbReference type="Pfam" id="PF11817"/>
    </source>
</evidence>
<evidence type="ECO:0008006" key="6">
    <source>
        <dbReference type="Google" id="ProtNLM"/>
    </source>
</evidence>
<dbReference type="Pfam" id="PF11817">
    <property type="entry name" value="Foie-gras_1"/>
    <property type="match status" value="1"/>
</dbReference>
<keyword evidence="5" id="KW-1185">Reference proteome</keyword>
<dbReference type="OrthoDB" id="6278596at2759"/>
<feature type="compositionally biased region" description="Low complexity" evidence="1">
    <location>
        <begin position="121"/>
        <end position="130"/>
    </location>
</feature>
<dbReference type="Pfam" id="PF07919">
    <property type="entry name" value="Gryzun"/>
    <property type="match status" value="1"/>
</dbReference>
<feature type="domain" description="Gryzun putative trafficking through Golgi" evidence="2">
    <location>
        <begin position="646"/>
        <end position="1200"/>
    </location>
</feature>
<sequence length="1210" mass="135449">MEAYPFQYTEHNLPLVLLSGFGEHESSGGASQLPRQESGARIITESSECENGRLLQEFLALDGSDRAWNAASLPGPSGTIRYRMKTIGRSYTLPARKAAPLPQPATDGGGSPPPRNKELHSPLSPLSPGSPVFPDGVMTPLWFSKHQEQVPAIFLAFFNLNAGEGATQDEQIKSDINATRNALSRSGFKTRFAAVLISDSSILHAPELEDRLASIRRATTLDPKTGLFFVPPMSSQAEIATYVQTLMAALQPLCVEYYRDLTKHARRKKARGGPPPQVNSPVGGASQSTSTSGWNVRYEIKQAVFAEFRQEMDVAERHYSAAIEELFSSEGGVLETTHSWSPRFNEARLLCDAAAMRVIRCQLWHGQTTGAAQSWTNYKLRMRDLIDRRGKGSETYSWEAWEARWAQAMSQLIQMADVPALRRAEADEPIQQVYSMPERPIDRLPPFNFLHHSGYWLRLTARGIRARWERAIAIPEEDRIPPGQSPASMVASRSKNYDSYLALDPHEEMPLAGEPAYDHANELGKACIQAAEEFEARRQMRMSEQTRLDLADDLVRSGRHSDALKVLTRLWEESTWREDEWLTPFRSLLQLLSECARKQQTPENARLIPALTWELLSVAPVDMPESVLDIGQCLDTWDLEQDIELNISDKNRLSPISISFAWKDLESHVGEPMECQLILAYETSKASKPVKISNLEFMVGGKIVRIRHEANSGPQEFVEVPQPKELDDGSLETTADLTFQPSQRKILNLFLNLREAQVLSISEAKLLIEASKFKLTHQFDQDAIQPSPRWYVKKSGEVKSVQLAHMDAKSINVLPKPPKMQVHIHGLRKQYFTDEQVRLSVELVNEETEAVHATIAPKVIGQAGETTTFKWADADDEEPVRTFTDMDADATQTADLTIQGPPEAVSFTLTLDLRYTLLSDPSTPLAKTVSVELPFVMPFDAKFTFIPRLHQEEWPSYFNARTINGSQELAVGIPQQWKLGAQIISLVNDNLTVERAELVLHSVQGDATCSIPNPSTTSQQPLPANNSITPTFALTTTKHSLDDRRPSYLDLSLHVAWSQPSSPSTTSKTTIPIPRLTIPTSEPRVLCTTNPQDTVPSSSTLALTYHLENPSTHFLTFALTMEASSEYAFSGPKYRTLSIAPLSRHRVDYNLFLHEDFDGEREREGKEGVWKNVNLQVVDSYYQKNLRVHPGGERVRVDSGTREVQVRFGG</sequence>
<feature type="region of interest" description="Disordered" evidence="1">
    <location>
        <begin position="94"/>
        <end position="130"/>
    </location>
</feature>
<dbReference type="PANTHER" id="PTHR14374">
    <property type="entry name" value="FOIE GRAS"/>
    <property type="match status" value="1"/>
</dbReference>
<evidence type="ECO:0000256" key="1">
    <source>
        <dbReference type="SAM" id="MobiDB-lite"/>
    </source>
</evidence>
<evidence type="ECO:0000313" key="4">
    <source>
        <dbReference type="EMBL" id="KAF2171301.1"/>
    </source>
</evidence>
<evidence type="ECO:0000259" key="2">
    <source>
        <dbReference type="Pfam" id="PF07919"/>
    </source>
</evidence>
<dbReference type="Proteomes" id="UP000799537">
    <property type="component" value="Unassembled WGS sequence"/>
</dbReference>
<protein>
    <recommendedName>
        <fullName evidence="6">Trafficking protein particle complex subunit 11 domain-containing protein</fullName>
    </recommendedName>
</protein>
<gene>
    <name evidence="4" type="ORF">M409DRAFT_18414</name>
</gene>
<organism evidence="4 5">
    <name type="scientific">Zasmidium cellare ATCC 36951</name>
    <dbReference type="NCBI Taxonomy" id="1080233"/>
    <lineage>
        <taxon>Eukaryota</taxon>
        <taxon>Fungi</taxon>
        <taxon>Dikarya</taxon>
        <taxon>Ascomycota</taxon>
        <taxon>Pezizomycotina</taxon>
        <taxon>Dothideomycetes</taxon>
        <taxon>Dothideomycetidae</taxon>
        <taxon>Mycosphaerellales</taxon>
        <taxon>Mycosphaerellaceae</taxon>
        <taxon>Zasmidium</taxon>
    </lineage>
</organism>